<proteinExistence type="predicted"/>
<gene>
    <name evidence="1" type="ORF">BHQ21_24925</name>
</gene>
<dbReference type="EMBL" id="MIHC01000072">
    <property type="protein sequence ID" value="ODQ99813.1"/>
    <property type="molecule type" value="Genomic_DNA"/>
</dbReference>
<name>A0A1E3SCF1_9MYCO</name>
<reference evidence="2" key="1">
    <citation type="submission" date="2016-09" db="EMBL/GenBank/DDBJ databases">
        <authorList>
            <person name="Greninger A.L."/>
            <person name="Jerome K.R."/>
            <person name="Mcnair B."/>
            <person name="Wallis C."/>
            <person name="Fang F."/>
        </authorList>
    </citation>
    <scope>NUCLEOTIDE SEQUENCE [LARGE SCALE GENOMIC DNA]</scope>
    <source>
        <strain evidence="2">BC1_M4</strain>
    </source>
</reference>
<keyword evidence="2" id="KW-1185">Reference proteome</keyword>
<dbReference type="AlphaFoldDB" id="A0A1E3SCF1"/>
<evidence type="ECO:0000313" key="1">
    <source>
        <dbReference type="EMBL" id="ODQ99813.1"/>
    </source>
</evidence>
<sequence>MQLEGKVAFITGPVRRKGSTQLSGLQIKPRRSVAVDICDGSTLLMRSLRSDQSLRESSART</sequence>
<dbReference type="Proteomes" id="UP000094224">
    <property type="component" value="Unassembled WGS sequence"/>
</dbReference>
<organism evidence="1 2">
    <name type="scientific">Mycobacterium sherrisii</name>
    <dbReference type="NCBI Taxonomy" id="243061"/>
    <lineage>
        <taxon>Bacteria</taxon>
        <taxon>Bacillati</taxon>
        <taxon>Actinomycetota</taxon>
        <taxon>Actinomycetes</taxon>
        <taxon>Mycobacteriales</taxon>
        <taxon>Mycobacteriaceae</taxon>
        <taxon>Mycobacterium</taxon>
        <taxon>Mycobacterium simiae complex</taxon>
    </lineage>
</organism>
<protein>
    <submittedName>
        <fullName evidence="1">Uncharacterized protein</fullName>
    </submittedName>
</protein>
<evidence type="ECO:0000313" key="2">
    <source>
        <dbReference type="Proteomes" id="UP000094224"/>
    </source>
</evidence>
<comment type="caution">
    <text evidence="1">The sequence shown here is derived from an EMBL/GenBank/DDBJ whole genome shotgun (WGS) entry which is preliminary data.</text>
</comment>
<accession>A0A1E3SCF1</accession>